<feature type="transmembrane region" description="Helical" evidence="1">
    <location>
        <begin position="46"/>
        <end position="66"/>
    </location>
</feature>
<keyword evidence="3" id="KW-1185">Reference proteome</keyword>
<sequence length="89" mass="9952">MGVEEGGKMIYKNVLPFAGMLMIEFMLVGGNTLFKSASVQGINSYVFTFYVFLIGFIFLLPCLFFLHRTTSIPPIKISIVGMIFMLSVL</sequence>
<organism evidence="2 3">
    <name type="scientific">Ambrosia artemisiifolia</name>
    <name type="common">Common ragweed</name>
    <dbReference type="NCBI Taxonomy" id="4212"/>
    <lineage>
        <taxon>Eukaryota</taxon>
        <taxon>Viridiplantae</taxon>
        <taxon>Streptophyta</taxon>
        <taxon>Embryophyta</taxon>
        <taxon>Tracheophyta</taxon>
        <taxon>Spermatophyta</taxon>
        <taxon>Magnoliopsida</taxon>
        <taxon>eudicotyledons</taxon>
        <taxon>Gunneridae</taxon>
        <taxon>Pentapetalae</taxon>
        <taxon>asterids</taxon>
        <taxon>campanulids</taxon>
        <taxon>Asterales</taxon>
        <taxon>Asteraceae</taxon>
        <taxon>Asteroideae</taxon>
        <taxon>Heliantheae alliance</taxon>
        <taxon>Heliantheae</taxon>
        <taxon>Ambrosia</taxon>
    </lineage>
</organism>
<keyword evidence="1" id="KW-0472">Membrane</keyword>
<feature type="transmembrane region" description="Helical" evidence="1">
    <location>
        <begin position="14"/>
        <end position="34"/>
    </location>
</feature>
<protein>
    <recommendedName>
        <fullName evidence="4">WAT1-related protein</fullName>
    </recommendedName>
</protein>
<dbReference type="Proteomes" id="UP001206925">
    <property type="component" value="Unassembled WGS sequence"/>
</dbReference>
<feature type="non-terminal residue" evidence="2">
    <location>
        <position position="1"/>
    </location>
</feature>
<keyword evidence="1" id="KW-1133">Transmembrane helix</keyword>
<evidence type="ECO:0000256" key="1">
    <source>
        <dbReference type="SAM" id="Phobius"/>
    </source>
</evidence>
<comment type="caution">
    <text evidence="2">The sequence shown here is derived from an EMBL/GenBank/DDBJ whole genome shotgun (WGS) entry which is preliminary data.</text>
</comment>
<proteinExistence type="predicted"/>
<accession>A0AAD5CRJ1</accession>
<evidence type="ECO:0008006" key="4">
    <source>
        <dbReference type="Google" id="ProtNLM"/>
    </source>
</evidence>
<dbReference type="EMBL" id="JAMZMK010006956">
    <property type="protein sequence ID" value="KAI7746519.1"/>
    <property type="molecule type" value="Genomic_DNA"/>
</dbReference>
<evidence type="ECO:0000313" key="3">
    <source>
        <dbReference type="Proteomes" id="UP001206925"/>
    </source>
</evidence>
<gene>
    <name evidence="2" type="ORF">M8C21_006909</name>
</gene>
<evidence type="ECO:0000313" key="2">
    <source>
        <dbReference type="EMBL" id="KAI7746519.1"/>
    </source>
</evidence>
<reference evidence="2" key="1">
    <citation type="submission" date="2022-06" db="EMBL/GenBank/DDBJ databases">
        <title>Uncovering the hologenomic basis of an extraordinary plant invasion.</title>
        <authorList>
            <person name="Bieker V.C."/>
            <person name="Martin M.D."/>
            <person name="Gilbert T."/>
            <person name="Hodgins K."/>
            <person name="Battlay P."/>
            <person name="Petersen B."/>
            <person name="Wilson J."/>
        </authorList>
    </citation>
    <scope>NUCLEOTIDE SEQUENCE</scope>
    <source>
        <strain evidence="2">AA19_3_7</strain>
        <tissue evidence="2">Leaf</tissue>
    </source>
</reference>
<name>A0AAD5CRJ1_AMBAR</name>
<dbReference type="AlphaFoldDB" id="A0AAD5CRJ1"/>
<keyword evidence="1" id="KW-0812">Transmembrane</keyword>